<proteinExistence type="predicted"/>
<dbReference type="InterPro" id="IPR013830">
    <property type="entry name" value="SGNH_hydro"/>
</dbReference>
<feature type="domain" description="SGNH hydrolase-type esterase" evidence="1">
    <location>
        <begin position="90"/>
        <end position="263"/>
    </location>
</feature>
<gene>
    <name evidence="2" type="ORF">Mal4_31330</name>
</gene>
<evidence type="ECO:0000259" key="1">
    <source>
        <dbReference type="Pfam" id="PF13472"/>
    </source>
</evidence>
<organism evidence="2 3">
    <name type="scientific">Maioricimonas rarisocia</name>
    <dbReference type="NCBI Taxonomy" id="2528026"/>
    <lineage>
        <taxon>Bacteria</taxon>
        <taxon>Pseudomonadati</taxon>
        <taxon>Planctomycetota</taxon>
        <taxon>Planctomycetia</taxon>
        <taxon>Planctomycetales</taxon>
        <taxon>Planctomycetaceae</taxon>
        <taxon>Maioricimonas</taxon>
    </lineage>
</organism>
<dbReference type="AlphaFoldDB" id="A0A517Z8K9"/>
<dbReference type="OrthoDB" id="9786188at2"/>
<dbReference type="KEGG" id="mri:Mal4_31330"/>
<reference evidence="2 3" key="1">
    <citation type="submission" date="2019-02" db="EMBL/GenBank/DDBJ databases">
        <title>Deep-cultivation of Planctomycetes and their phenomic and genomic characterization uncovers novel biology.</title>
        <authorList>
            <person name="Wiegand S."/>
            <person name="Jogler M."/>
            <person name="Boedeker C."/>
            <person name="Pinto D."/>
            <person name="Vollmers J."/>
            <person name="Rivas-Marin E."/>
            <person name="Kohn T."/>
            <person name="Peeters S.H."/>
            <person name="Heuer A."/>
            <person name="Rast P."/>
            <person name="Oberbeckmann S."/>
            <person name="Bunk B."/>
            <person name="Jeske O."/>
            <person name="Meyerdierks A."/>
            <person name="Storesund J.E."/>
            <person name="Kallscheuer N."/>
            <person name="Luecker S."/>
            <person name="Lage O.M."/>
            <person name="Pohl T."/>
            <person name="Merkel B.J."/>
            <person name="Hornburger P."/>
            <person name="Mueller R.-W."/>
            <person name="Bruemmer F."/>
            <person name="Labrenz M."/>
            <person name="Spormann A.M."/>
            <person name="Op den Camp H."/>
            <person name="Overmann J."/>
            <person name="Amann R."/>
            <person name="Jetten M.S.M."/>
            <person name="Mascher T."/>
            <person name="Medema M.H."/>
            <person name="Devos D.P."/>
            <person name="Kaster A.-K."/>
            <person name="Ovreas L."/>
            <person name="Rohde M."/>
            <person name="Galperin M.Y."/>
            <person name="Jogler C."/>
        </authorList>
    </citation>
    <scope>NUCLEOTIDE SEQUENCE [LARGE SCALE GENOMIC DNA]</scope>
    <source>
        <strain evidence="2 3">Mal4</strain>
    </source>
</reference>
<dbReference type="Proteomes" id="UP000320496">
    <property type="component" value="Chromosome"/>
</dbReference>
<dbReference type="SUPFAM" id="SSF52266">
    <property type="entry name" value="SGNH hydrolase"/>
    <property type="match status" value="1"/>
</dbReference>
<dbReference type="Gene3D" id="3.40.50.1110">
    <property type="entry name" value="SGNH hydrolase"/>
    <property type="match status" value="1"/>
</dbReference>
<protein>
    <recommendedName>
        <fullName evidence="1">SGNH hydrolase-type esterase domain-containing protein</fullName>
    </recommendedName>
</protein>
<dbReference type="GO" id="GO:0016788">
    <property type="term" value="F:hydrolase activity, acting on ester bonds"/>
    <property type="evidence" value="ECO:0007669"/>
    <property type="project" value="UniProtKB-ARBA"/>
</dbReference>
<accession>A0A517Z8K9</accession>
<evidence type="ECO:0000313" key="2">
    <source>
        <dbReference type="EMBL" id="QDU38803.1"/>
    </source>
</evidence>
<dbReference type="EMBL" id="CP036275">
    <property type="protein sequence ID" value="QDU38803.1"/>
    <property type="molecule type" value="Genomic_DNA"/>
</dbReference>
<sequence>MGSVVPVRTRPTRLCYPLAHTSRLRRMLAIKLAAGADATSGASADATESASRYDDQWDDRAIAIGIHSCGHKLDDVRNRLRRVEPVTWLFAGDSLFSDGTGARDWRSVAGHFTNRIRWELRRFPDTVVTTALPGMLAHELRADFEARCLRFQPDVAFLFVGPLESAAGSARLPDYEQAMIDMIGQVRQSGGIPVLNTTPMPIDFADSRRVDHQVYTEATRGIAAEHDVPLIDHSQRWEWVESHIGSLRDWYDDDGRYPGEAGHMQLARAIFHELELLPQAESSEKQRSWVSA</sequence>
<dbReference type="Pfam" id="PF13472">
    <property type="entry name" value="Lipase_GDSL_2"/>
    <property type="match status" value="1"/>
</dbReference>
<name>A0A517Z8K9_9PLAN</name>
<keyword evidence="3" id="KW-1185">Reference proteome</keyword>
<dbReference type="InterPro" id="IPR036514">
    <property type="entry name" value="SGNH_hydro_sf"/>
</dbReference>
<evidence type="ECO:0000313" key="3">
    <source>
        <dbReference type="Proteomes" id="UP000320496"/>
    </source>
</evidence>